<dbReference type="AlphaFoldDB" id="A0A1I3S198"/>
<organism evidence="2 3">
    <name type="scientific">Aquamicrobium aerolatum DSM 21857</name>
    <dbReference type="NCBI Taxonomy" id="1121003"/>
    <lineage>
        <taxon>Bacteria</taxon>
        <taxon>Pseudomonadati</taxon>
        <taxon>Pseudomonadota</taxon>
        <taxon>Alphaproteobacteria</taxon>
        <taxon>Hyphomicrobiales</taxon>
        <taxon>Phyllobacteriaceae</taxon>
        <taxon>Aerobium</taxon>
    </lineage>
</organism>
<sequence>MEDVPSQSKTGDKSPENPHGRASDDSSARTGNVVSFQFRRAPRTVTPTSPEPTSPDDDDPGPSAA</sequence>
<keyword evidence="3" id="KW-1185">Reference proteome</keyword>
<proteinExistence type="predicted"/>
<evidence type="ECO:0000313" key="2">
    <source>
        <dbReference type="EMBL" id="SFJ51339.1"/>
    </source>
</evidence>
<accession>A0A1I3S198</accession>
<dbReference type="EMBL" id="FORF01000024">
    <property type="protein sequence ID" value="SFJ51339.1"/>
    <property type="molecule type" value="Genomic_DNA"/>
</dbReference>
<evidence type="ECO:0000256" key="1">
    <source>
        <dbReference type="SAM" id="MobiDB-lite"/>
    </source>
</evidence>
<reference evidence="3" key="1">
    <citation type="submission" date="2016-10" db="EMBL/GenBank/DDBJ databases">
        <authorList>
            <person name="Varghese N."/>
            <person name="Submissions S."/>
        </authorList>
    </citation>
    <scope>NUCLEOTIDE SEQUENCE [LARGE SCALE GENOMIC DNA]</scope>
    <source>
        <strain evidence="3">DSM 21857</strain>
    </source>
</reference>
<feature type="compositionally biased region" description="Basic and acidic residues" evidence="1">
    <location>
        <begin position="10"/>
        <end position="27"/>
    </location>
</feature>
<protein>
    <submittedName>
        <fullName evidence="2">Uncharacterized protein</fullName>
    </submittedName>
</protein>
<name>A0A1I3S198_9HYPH</name>
<feature type="region of interest" description="Disordered" evidence="1">
    <location>
        <begin position="1"/>
        <end position="65"/>
    </location>
</feature>
<feature type="compositionally biased region" description="Acidic residues" evidence="1">
    <location>
        <begin position="54"/>
        <end position="65"/>
    </location>
</feature>
<evidence type="ECO:0000313" key="3">
    <source>
        <dbReference type="Proteomes" id="UP000242763"/>
    </source>
</evidence>
<gene>
    <name evidence="2" type="ORF">SAMN03080618_03199</name>
</gene>
<dbReference type="Proteomes" id="UP000242763">
    <property type="component" value="Unassembled WGS sequence"/>
</dbReference>